<evidence type="ECO:0000256" key="2">
    <source>
        <dbReference type="ARBA" id="ARBA00022692"/>
    </source>
</evidence>
<feature type="domain" description="STAS" evidence="5">
    <location>
        <begin position="623"/>
        <end position="809"/>
    </location>
</feature>
<dbReference type="InterPro" id="IPR011547">
    <property type="entry name" value="SLC26A/SulP_dom"/>
</dbReference>
<dbReference type="GO" id="GO:0016020">
    <property type="term" value="C:membrane"/>
    <property type="evidence" value="ECO:0007669"/>
    <property type="project" value="UniProtKB-SubCell"/>
</dbReference>
<comment type="subcellular location">
    <subcellularLocation>
        <location evidence="1">Membrane</location>
        <topology evidence="1">Multi-pass membrane protein</topology>
    </subcellularLocation>
</comment>
<dbReference type="PANTHER" id="PTHR11814">
    <property type="entry name" value="SULFATE TRANSPORTER"/>
    <property type="match status" value="1"/>
</dbReference>
<dbReference type="GO" id="GO:0055085">
    <property type="term" value="P:transmembrane transport"/>
    <property type="evidence" value="ECO:0007669"/>
    <property type="project" value="InterPro"/>
</dbReference>
<dbReference type="Gene3D" id="3.30.750.24">
    <property type="entry name" value="STAS domain"/>
    <property type="match status" value="1"/>
</dbReference>
<dbReference type="AlphaFoldDB" id="A0A158R9N2"/>
<name>A0A158R9N2_TAEAS</name>
<sequence length="867" mass="96800">MDSNEEENTRVRYRIKRLTYTQREFADEFHETPKSALTFARVKSALRKIRLKTFGFELFPIFKSLVTYYNLHYFTLDIIAGITMAFFHLPQGMAYGALAGLRPVTGLYTSFFPVLTYFFFATSRHNSMGTFSLASLLFSEPISRLTLQYYHPNHSSNSTAMSDEEYAFRMNLAITLAFCVGMLQIIMALLQVGSLAAYLSGPLISGFMCASAFHVVASQLNDLFGIKLPRVHGPGNLLLKFYNLCAHITQTNVATVVICIICICVLHVFRMWINPFFRKKFKFPIPVELILVVLSTVISHFVGFSSRWGVTVVGEIPSGYLSALRLYCQLKWMVDFDEYLVPDIFVIAIIVFAINAGLVKTYASEFGYDVLDNQELLALGISNTFASFFQCHTACGALGRTAVVVTIGMASQIASLISCGIFLIILFFIAPYLESLPRAVLGCIVCVALTSTFKKVLDLKRLWKVSKIDASIWLVSFLTTFAVDIIYGVGVGFIYSILTVVFRSQYGGRFLLGEAKNTDLYSELKRFEEVVQQFVFLRTASIIIVPRWRGAWSWNCAIHREGAACFRPDVRLAHEMCVYPTMLAVELAHRSGSTPNAIKGKSGKSGKVDDQSRYLRTIFGKVLIDQVRELESIKIIRYDGPVYFANVASFQKAVYRLSGVDPVKVQRDLQKRDSKWKFFSLHKSKSTTPAANLFNLPSEDADERNVVEDMVIGSNTPVSFAAGVDRETSGGPGKPLRYIILDASGWMFTDTVGLRGIKEMIKNYTEVEVTILVAALRPRLREMFDKSGVFSVLSEENFFVSLHDAVLVALAELHSTAAAVGGVEDGTGRAVALRRRRTIEEVRGILETDPDAATDLSVLGEERAVAF</sequence>
<evidence type="ECO:0000313" key="6">
    <source>
        <dbReference type="EMBL" id="VDK38527.1"/>
    </source>
</evidence>
<evidence type="ECO:0000259" key="5">
    <source>
        <dbReference type="PROSITE" id="PS50801"/>
    </source>
</evidence>
<dbReference type="Pfam" id="PF01740">
    <property type="entry name" value="STAS"/>
    <property type="match status" value="1"/>
</dbReference>
<evidence type="ECO:0000256" key="3">
    <source>
        <dbReference type="ARBA" id="ARBA00022989"/>
    </source>
</evidence>
<reference evidence="6 7" key="2">
    <citation type="submission" date="2018-11" db="EMBL/GenBank/DDBJ databases">
        <authorList>
            <consortium name="Pathogen Informatics"/>
        </authorList>
    </citation>
    <scope>NUCLEOTIDE SEQUENCE [LARGE SCALE GENOMIC DNA]</scope>
</reference>
<dbReference type="Pfam" id="PF00916">
    <property type="entry name" value="Sulfate_transp"/>
    <property type="match status" value="1"/>
</dbReference>
<dbReference type="Proteomes" id="UP000282613">
    <property type="component" value="Unassembled WGS sequence"/>
</dbReference>
<dbReference type="WBParaSite" id="TASK_0000752401-mRNA-1">
    <property type="protein sequence ID" value="TASK_0000752401-mRNA-1"/>
    <property type="gene ID" value="TASK_0000752401"/>
</dbReference>
<dbReference type="CDD" id="cd07042">
    <property type="entry name" value="STAS_SulP_like_sulfate_transporter"/>
    <property type="match status" value="1"/>
</dbReference>
<dbReference type="OrthoDB" id="288203at2759"/>
<dbReference type="InterPro" id="IPR001902">
    <property type="entry name" value="SLC26A/SulP_fam"/>
</dbReference>
<reference evidence="8" key="1">
    <citation type="submission" date="2016-04" db="UniProtKB">
        <authorList>
            <consortium name="WormBaseParasite"/>
        </authorList>
    </citation>
    <scope>IDENTIFICATION</scope>
</reference>
<dbReference type="InterPro" id="IPR036513">
    <property type="entry name" value="STAS_dom_sf"/>
</dbReference>
<protein>
    <submittedName>
        <fullName evidence="8">STAS domain-containing protein</fullName>
    </submittedName>
</protein>
<evidence type="ECO:0000256" key="1">
    <source>
        <dbReference type="ARBA" id="ARBA00004141"/>
    </source>
</evidence>
<dbReference type="SUPFAM" id="SSF52091">
    <property type="entry name" value="SpoIIaa-like"/>
    <property type="match status" value="1"/>
</dbReference>
<evidence type="ECO:0000313" key="7">
    <source>
        <dbReference type="Proteomes" id="UP000282613"/>
    </source>
</evidence>
<keyword evidence="7" id="KW-1185">Reference proteome</keyword>
<dbReference type="NCBIfam" id="TIGR00815">
    <property type="entry name" value="sulP"/>
    <property type="match status" value="1"/>
</dbReference>
<gene>
    <name evidence="6" type="ORF">TASK_LOCUS7525</name>
</gene>
<accession>A0A158R9N2</accession>
<dbReference type="STRING" id="60517.A0A158R9N2"/>
<keyword evidence="2" id="KW-0812">Transmembrane</keyword>
<keyword evidence="3" id="KW-1133">Transmembrane helix</keyword>
<evidence type="ECO:0000256" key="4">
    <source>
        <dbReference type="ARBA" id="ARBA00023136"/>
    </source>
</evidence>
<dbReference type="PROSITE" id="PS50801">
    <property type="entry name" value="STAS"/>
    <property type="match status" value="1"/>
</dbReference>
<dbReference type="InterPro" id="IPR002645">
    <property type="entry name" value="STAS_dom"/>
</dbReference>
<keyword evidence="4" id="KW-0472">Membrane</keyword>
<evidence type="ECO:0000313" key="8">
    <source>
        <dbReference type="WBParaSite" id="TASK_0000752401-mRNA-1"/>
    </source>
</evidence>
<proteinExistence type="predicted"/>
<dbReference type="EMBL" id="UYRS01018630">
    <property type="protein sequence ID" value="VDK38527.1"/>
    <property type="molecule type" value="Genomic_DNA"/>
</dbReference>
<organism evidence="8">
    <name type="scientific">Taenia asiatica</name>
    <name type="common">Asian tapeworm</name>
    <dbReference type="NCBI Taxonomy" id="60517"/>
    <lineage>
        <taxon>Eukaryota</taxon>
        <taxon>Metazoa</taxon>
        <taxon>Spiralia</taxon>
        <taxon>Lophotrochozoa</taxon>
        <taxon>Platyhelminthes</taxon>
        <taxon>Cestoda</taxon>
        <taxon>Eucestoda</taxon>
        <taxon>Cyclophyllidea</taxon>
        <taxon>Taeniidae</taxon>
        <taxon>Taenia</taxon>
    </lineage>
</organism>